<dbReference type="AlphaFoldDB" id="A0A8H6C546"/>
<protein>
    <submittedName>
        <fullName evidence="1">Mitochondrial protein from FMP27 family protein</fullName>
    </submittedName>
</protein>
<organism evidence="1 2">
    <name type="scientific">Candida albicans</name>
    <name type="common">Yeast</name>
    <dbReference type="NCBI Taxonomy" id="5476"/>
    <lineage>
        <taxon>Eukaryota</taxon>
        <taxon>Fungi</taxon>
        <taxon>Dikarya</taxon>
        <taxon>Ascomycota</taxon>
        <taxon>Saccharomycotina</taxon>
        <taxon>Pichiomycetes</taxon>
        <taxon>Debaryomycetaceae</taxon>
        <taxon>Candida/Lodderomyces clade</taxon>
        <taxon>Candida</taxon>
    </lineage>
</organism>
<name>A0A8H6C546_CANAX</name>
<evidence type="ECO:0000313" key="1">
    <source>
        <dbReference type="EMBL" id="KAF6071552.1"/>
    </source>
</evidence>
<gene>
    <name evidence="1" type="ORF">FOB64_001280</name>
</gene>
<sequence length="113" mass="12830">MVCKEGLPSHKLYDEKLGKEIDLKDFRRGISFKVFDFSVTYKLARKHFETSVALLKAFTLSEYASEYIEDFDKVTEVQVSKSEISDLSSINSAESIPLNDASPSNLMSLILRK</sequence>
<dbReference type="EMBL" id="JABWAD010000016">
    <property type="protein sequence ID" value="KAF6071552.1"/>
    <property type="molecule type" value="Genomic_DNA"/>
</dbReference>
<evidence type="ECO:0000313" key="2">
    <source>
        <dbReference type="Proteomes" id="UP000536275"/>
    </source>
</evidence>
<reference evidence="1 2" key="1">
    <citation type="submission" date="2020-03" db="EMBL/GenBank/DDBJ databases">
        <title>FDA dAtabase for Regulatory Grade micrObial Sequences (FDA-ARGOS): Supporting development and validation of Infectious Disease Dx tests.</title>
        <authorList>
            <person name="Campos J."/>
            <person name="Goldberg B."/>
            <person name="Tallon L."/>
            <person name="Sadzewicz L."/>
            <person name="Vavikolanu K."/>
            <person name="Mehta A."/>
            <person name="Aluvathingal J."/>
            <person name="Nadendla S."/>
            <person name="Nandy P."/>
            <person name="Geyer C."/>
            <person name="Yan Y."/>
            <person name="Sichtig H."/>
        </authorList>
    </citation>
    <scope>NUCLEOTIDE SEQUENCE [LARGE SCALE GENOMIC DNA]</scope>
    <source>
        <strain evidence="1 2">FDAARGOS_656</strain>
    </source>
</reference>
<dbReference type="Proteomes" id="UP000536275">
    <property type="component" value="Unassembled WGS sequence"/>
</dbReference>
<proteinExistence type="predicted"/>
<accession>A0A8H6C546</accession>
<comment type="caution">
    <text evidence="1">The sequence shown here is derived from an EMBL/GenBank/DDBJ whole genome shotgun (WGS) entry which is preliminary data.</text>
</comment>